<keyword evidence="2 4" id="KW-0560">Oxidoreductase</keyword>
<sequence length="354" mass="37522">MSHDSGSAHPGNENLGNENLGKPKLAITVGDAAGIGPELALQAAAAPQVLQIAQPLLVGPAAVLRRVAQQLDLPLPPVLDREMIAARKCPSESASIVSVGDLEATNVQPGSFSAATGWASFQAVDQSIAWARAGVIDGIVTGPIQKEAWHAAEAPFLGHTELLADRCGIDEYCMMLTGSECSTVLVTIHQPLVDAIASLSVASIERAIRLAGQAMQKRHQRSPRITVLGLNPHAGENGLISHGEEERLIQPAIDRVRAWSQQQGWQWQITDPVPPDTAFTPAMRRQTDVHVCMYHDQGLIPLKALSFDDGVNVTLGLPIVRTSVDHGTAMDLAWQGTASVTSMLSAISLAAELA</sequence>
<dbReference type="EC" id="1.1.1.262" evidence="4"/>
<keyword evidence="1" id="KW-0479">Metal-binding</keyword>
<dbReference type="InterPro" id="IPR005255">
    <property type="entry name" value="PdxA_fam"/>
</dbReference>
<dbReference type="NCBIfam" id="TIGR00557">
    <property type="entry name" value="pdxA"/>
    <property type="match status" value="1"/>
</dbReference>
<keyword evidence="5" id="KW-1185">Reference proteome</keyword>
<dbReference type="PANTHER" id="PTHR30004:SF6">
    <property type="entry name" value="D-THREONATE 4-PHOSPHATE DEHYDROGENASE"/>
    <property type="match status" value="1"/>
</dbReference>
<organism evidence="4 5">
    <name type="scientific">Stieleria bergensis</name>
    <dbReference type="NCBI Taxonomy" id="2528025"/>
    <lineage>
        <taxon>Bacteria</taxon>
        <taxon>Pseudomonadati</taxon>
        <taxon>Planctomycetota</taxon>
        <taxon>Planctomycetia</taxon>
        <taxon>Pirellulales</taxon>
        <taxon>Pirellulaceae</taxon>
        <taxon>Stieleria</taxon>
    </lineage>
</organism>
<evidence type="ECO:0000256" key="2">
    <source>
        <dbReference type="ARBA" id="ARBA00023002"/>
    </source>
</evidence>
<evidence type="ECO:0000313" key="5">
    <source>
        <dbReference type="Proteomes" id="UP000315003"/>
    </source>
</evidence>
<dbReference type="SUPFAM" id="SSF53659">
    <property type="entry name" value="Isocitrate/Isopropylmalate dehydrogenase-like"/>
    <property type="match status" value="1"/>
</dbReference>
<dbReference type="EMBL" id="CP036272">
    <property type="protein sequence ID" value="QDT61281.1"/>
    <property type="molecule type" value="Genomic_DNA"/>
</dbReference>
<dbReference type="OrthoDB" id="9801783at2"/>
<dbReference type="GO" id="GO:0050570">
    <property type="term" value="F:4-hydroxythreonine-4-phosphate dehydrogenase activity"/>
    <property type="evidence" value="ECO:0007669"/>
    <property type="project" value="UniProtKB-EC"/>
</dbReference>
<dbReference type="PANTHER" id="PTHR30004">
    <property type="entry name" value="4-HYDROXYTHREONINE-4-PHOSPHATE DEHYDROGENASE"/>
    <property type="match status" value="1"/>
</dbReference>
<dbReference type="Gene3D" id="3.40.718.10">
    <property type="entry name" value="Isopropylmalate Dehydrogenase"/>
    <property type="match status" value="1"/>
</dbReference>
<dbReference type="AlphaFoldDB" id="A0A517SZ21"/>
<protein>
    <submittedName>
        <fullName evidence="4">4-hydroxythreonine-4-phosphate dehydrogenase</fullName>
        <ecNumber evidence="4">1.1.1.262</ecNumber>
    </submittedName>
</protein>
<proteinExistence type="predicted"/>
<dbReference type="Proteomes" id="UP000315003">
    <property type="component" value="Chromosome"/>
</dbReference>
<keyword evidence="3" id="KW-0520">NAD</keyword>
<evidence type="ECO:0000313" key="4">
    <source>
        <dbReference type="EMBL" id="QDT61281.1"/>
    </source>
</evidence>
<name>A0A517SZ21_9BACT</name>
<dbReference type="GO" id="GO:0051287">
    <property type="term" value="F:NAD binding"/>
    <property type="evidence" value="ECO:0007669"/>
    <property type="project" value="InterPro"/>
</dbReference>
<gene>
    <name evidence="4" type="primary">pdxA</name>
    <name evidence="4" type="ORF">SV7mr_38160</name>
</gene>
<dbReference type="Pfam" id="PF04166">
    <property type="entry name" value="PdxA"/>
    <property type="match status" value="1"/>
</dbReference>
<accession>A0A517SZ21</accession>
<evidence type="ECO:0000256" key="3">
    <source>
        <dbReference type="ARBA" id="ARBA00023027"/>
    </source>
</evidence>
<reference evidence="4 5" key="1">
    <citation type="submission" date="2019-02" db="EMBL/GenBank/DDBJ databases">
        <title>Deep-cultivation of Planctomycetes and their phenomic and genomic characterization uncovers novel biology.</title>
        <authorList>
            <person name="Wiegand S."/>
            <person name="Jogler M."/>
            <person name="Boedeker C."/>
            <person name="Pinto D."/>
            <person name="Vollmers J."/>
            <person name="Rivas-Marin E."/>
            <person name="Kohn T."/>
            <person name="Peeters S.H."/>
            <person name="Heuer A."/>
            <person name="Rast P."/>
            <person name="Oberbeckmann S."/>
            <person name="Bunk B."/>
            <person name="Jeske O."/>
            <person name="Meyerdierks A."/>
            <person name="Storesund J.E."/>
            <person name="Kallscheuer N."/>
            <person name="Luecker S."/>
            <person name="Lage O.M."/>
            <person name="Pohl T."/>
            <person name="Merkel B.J."/>
            <person name="Hornburger P."/>
            <person name="Mueller R.-W."/>
            <person name="Bruemmer F."/>
            <person name="Labrenz M."/>
            <person name="Spormann A.M."/>
            <person name="Op den Camp H."/>
            <person name="Overmann J."/>
            <person name="Amann R."/>
            <person name="Jetten M.S.M."/>
            <person name="Mascher T."/>
            <person name="Medema M.H."/>
            <person name="Devos D.P."/>
            <person name="Kaster A.-K."/>
            <person name="Ovreas L."/>
            <person name="Rohde M."/>
            <person name="Galperin M.Y."/>
            <person name="Jogler C."/>
        </authorList>
    </citation>
    <scope>NUCLEOTIDE SEQUENCE [LARGE SCALE GENOMIC DNA]</scope>
    <source>
        <strain evidence="4 5">SV_7m_r</strain>
    </source>
</reference>
<dbReference type="GO" id="GO:0046872">
    <property type="term" value="F:metal ion binding"/>
    <property type="evidence" value="ECO:0007669"/>
    <property type="project" value="UniProtKB-KW"/>
</dbReference>
<evidence type="ECO:0000256" key="1">
    <source>
        <dbReference type="ARBA" id="ARBA00022723"/>
    </source>
</evidence>